<feature type="transmembrane region" description="Helical" evidence="5">
    <location>
        <begin position="151"/>
        <end position="169"/>
    </location>
</feature>
<name>A0A4R5VY77_9BURK</name>
<organism evidence="7 8">
    <name type="scientific">Sapientia aquatica</name>
    <dbReference type="NCBI Taxonomy" id="1549640"/>
    <lineage>
        <taxon>Bacteria</taxon>
        <taxon>Pseudomonadati</taxon>
        <taxon>Pseudomonadota</taxon>
        <taxon>Betaproteobacteria</taxon>
        <taxon>Burkholderiales</taxon>
        <taxon>Oxalobacteraceae</taxon>
        <taxon>Sapientia</taxon>
    </lineage>
</organism>
<feature type="transmembrane region" description="Helical" evidence="5">
    <location>
        <begin position="390"/>
        <end position="406"/>
    </location>
</feature>
<keyword evidence="3 5" id="KW-1133">Transmembrane helix</keyword>
<reference evidence="7 8" key="1">
    <citation type="submission" date="2019-03" db="EMBL/GenBank/DDBJ databases">
        <title>Sapientia aquatica gen. nov., sp. nov., isolated from a crater lake.</title>
        <authorList>
            <person name="Felfoldi T."/>
            <person name="Szabo A."/>
            <person name="Toth E."/>
            <person name="Schumann P."/>
            <person name="Keki Z."/>
            <person name="Marialigeti K."/>
            <person name="Mathe I."/>
        </authorList>
    </citation>
    <scope>NUCLEOTIDE SEQUENCE [LARGE SCALE GENOMIC DNA]</scope>
    <source>
        <strain evidence="7 8">SA-152</strain>
    </source>
</reference>
<proteinExistence type="predicted"/>
<feature type="transmembrane region" description="Helical" evidence="5">
    <location>
        <begin position="225"/>
        <end position="242"/>
    </location>
</feature>
<dbReference type="InterPro" id="IPR051533">
    <property type="entry name" value="WaaL-like"/>
</dbReference>
<dbReference type="GO" id="GO:0016020">
    <property type="term" value="C:membrane"/>
    <property type="evidence" value="ECO:0007669"/>
    <property type="project" value="UniProtKB-SubCell"/>
</dbReference>
<dbReference type="Proteomes" id="UP000294829">
    <property type="component" value="Unassembled WGS sequence"/>
</dbReference>
<feature type="transmembrane region" description="Helical" evidence="5">
    <location>
        <begin position="34"/>
        <end position="52"/>
    </location>
</feature>
<keyword evidence="7" id="KW-0436">Ligase</keyword>
<dbReference type="EMBL" id="SMYL01000007">
    <property type="protein sequence ID" value="TDK64445.1"/>
    <property type="molecule type" value="Genomic_DNA"/>
</dbReference>
<feature type="transmembrane region" description="Helical" evidence="5">
    <location>
        <begin position="323"/>
        <end position="350"/>
    </location>
</feature>
<feature type="transmembrane region" description="Helical" evidence="5">
    <location>
        <begin position="122"/>
        <end position="139"/>
    </location>
</feature>
<keyword evidence="8" id="KW-1185">Reference proteome</keyword>
<dbReference type="GO" id="GO:0016874">
    <property type="term" value="F:ligase activity"/>
    <property type="evidence" value="ECO:0007669"/>
    <property type="project" value="UniProtKB-KW"/>
</dbReference>
<feature type="transmembrane region" description="Helical" evidence="5">
    <location>
        <begin position="12"/>
        <end position="28"/>
    </location>
</feature>
<dbReference type="PANTHER" id="PTHR37422:SF17">
    <property type="entry name" value="O-ANTIGEN LIGASE"/>
    <property type="match status" value="1"/>
</dbReference>
<keyword evidence="2 5" id="KW-0812">Transmembrane</keyword>
<feature type="transmembrane region" description="Helical" evidence="5">
    <location>
        <begin position="64"/>
        <end position="83"/>
    </location>
</feature>
<dbReference type="RefSeq" id="WP_133329379.1">
    <property type="nucleotide sequence ID" value="NZ_SMYL01000007.1"/>
</dbReference>
<evidence type="ECO:0000313" key="7">
    <source>
        <dbReference type="EMBL" id="TDK64445.1"/>
    </source>
</evidence>
<feature type="transmembrane region" description="Helical" evidence="5">
    <location>
        <begin position="199"/>
        <end position="216"/>
    </location>
</feature>
<dbReference type="InterPro" id="IPR007016">
    <property type="entry name" value="O-antigen_ligase-rel_domated"/>
</dbReference>
<evidence type="ECO:0000256" key="2">
    <source>
        <dbReference type="ARBA" id="ARBA00022692"/>
    </source>
</evidence>
<feature type="transmembrane region" description="Helical" evidence="5">
    <location>
        <begin position="89"/>
        <end position="110"/>
    </location>
</feature>
<dbReference type="PANTHER" id="PTHR37422">
    <property type="entry name" value="TEICHURONIC ACID BIOSYNTHESIS PROTEIN TUAE"/>
    <property type="match status" value="1"/>
</dbReference>
<evidence type="ECO:0000256" key="4">
    <source>
        <dbReference type="ARBA" id="ARBA00023136"/>
    </source>
</evidence>
<feature type="transmembrane region" description="Helical" evidence="5">
    <location>
        <begin position="176"/>
        <end position="193"/>
    </location>
</feature>
<gene>
    <name evidence="7" type="ORF">E2I14_13435</name>
</gene>
<evidence type="ECO:0000313" key="8">
    <source>
        <dbReference type="Proteomes" id="UP000294829"/>
    </source>
</evidence>
<comment type="caution">
    <text evidence="7">The sequence shown here is derived from an EMBL/GenBank/DDBJ whole genome shotgun (WGS) entry which is preliminary data.</text>
</comment>
<evidence type="ECO:0000256" key="1">
    <source>
        <dbReference type="ARBA" id="ARBA00004141"/>
    </source>
</evidence>
<sequence>MTFNLNRTSQQHVIALALLCVLFGAGLPGRLLNLSYFLLIILALVALFRKTGITTQFGEVYQSFKLLHWAMGSMLVALILSQIAHGHLYLPSFNSIARLATFVVVLWMALNLKIEQLRTVQWAWVAGIVLCAVQIWFLPRGYNGRPEIENWYVALASLLGTFSVFSLAWDEKPSKLSIAIHLLGGLCGIYVIYVSQTRGVWIALPIFIILGYAAFVPKAFALKKIGYLLAAVAIVGVLFFSTDLAKSRIEQAAQDIQIYAVDKNTDTSVGVRFQLWEAGWKMIEEHPIIGVGTGDYYKEALKEMASRRVLPTDYNGAHSHNELIYSTATMGVLGLVAILMTYLVPAYYFSKSLFNQDRQIRAAAAMGLSVCAGFMIFGLVDVLFQYKECETFYCVACAVFFAFIGERKKQLQPDSRSIRNNP</sequence>
<feature type="transmembrane region" description="Helical" evidence="5">
    <location>
        <begin position="362"/>
        <end position="384"/>
    </location>
</feature>
<evidence type="ECO:0000259" key="6">
    <source>
        <dbReference type="Pfam" id="PF04932"/>
    </source>
</evidence>
<dbReference type="AlphaFoldDB" id="A0A4R5VY77"/>
<feature type="domain" description="O-antigen ligase-related" evidence="6">
    <location>
        <begin position="186"/>
        <end position="338"/>
    </location>
</feature>
<keyword evidence="4 5" id="KW-0472">Membrane</keyword>
<accession>A0A4R5VY77</accession>
<protein>
    <submittedName>
        <fullName evidence="7">O-antigen ligase domain-containing protein</fullName>
    </submittedName>
</protein>
<dbReference type="Pfam" id="PF04932">
    <property type="entry name" value="Wzy_C"/>
    <property type="match status" value="1"/>
</dbReference>
<dbReference type="OrthoDB" id="8576060at2"/>
<evidence type="ECO:0000256" key="5">
    <source>
        <dbReference type="SAM" id="Phobius"/>
    </source>
</evidence>
<evidence type="ECO:0000256" key="3">
    <source>
        <dbReference type="ARBA" id="ARBA00022989"/>
    </source>
</evidence>
<comment type="subcellular location">
    <subcellularLocation>
        <location evidence="1">Membrane</location>
        <topology evidence="1">Multi-pass membrane protein</topology>
    </subcellularLocation>
</comment>